<dbReference type="AlphaFoldDB" id="A0A821TV39"/>
<evidence type="ECO:0000313" key="3">
    <source>
        <dbReference type="EMBL" id="CAF4879051.1"/>
    </source>
</evidence>
<protein>
    <submittedName>
        <fullName evidence="3">Uncharacterized protein</fullName>
    </submittedName>
</protein>
<reference evidence="3" key="1">
    <citation type="submission" date="2021-02" db="EMBL/GenBank/DDBJ databases">
        <authorList>
            <person name="Nowell W R."/>
        </authorList>
    </citation>
    <scope>NUCLEOTIDE SEQUENCE</scope>
</reference>
<feature type="compositionally biased region" description="Polar residues" evidence="1">
    <location>
        <begin position="107"/>
        <end position="123"/>
    </location>
</feature>
<proteinExistence type="predicted"/>
<feature type="region of interest" description="Disordered" evidence="1">
    <location>
        <begin position="98"/>
        <end position="123"/>
    </location>
</feature>
<accession>A0A821TV39</accession>
<evidence type="ECO:0000256" key="1">
    <source>
        <dbReference type="SAM" id="MobiDB-lite"/>
    </source>
</evidence>
<gene>
    <name evidence="2" type="ORF">KIK155_LOCUS18765</name>
    <name evidence="3" type="ORF">TOA249_LOCUS29111</name>
</gene>
<organism evidence="3 4">
    <name type="scientific">Rotaria socialis</name>
    <dbReference type="NCBI Taxonomy" id="392032"/>
    <lineage>
        <taxon>Eukaryota</taxon>
        <taxon>Metazoa</taxon>
        <taxon>Spiralia</taxon>
        <taxon>Gnathifera</taxon>
        <taxon>Rotifera</taxon>
        <taxon>Eurotatoria</taxon>
        <taxon>Bdelloidea</taxon>
        <taxon>Philodinida</taxon>
        <taxon>Philodinidae</taxon>
        <taxon>Rotaria</taxon>
    </lineage>
</organism>
<evidence type="ECO:0000313" key="4">
    <source>
        <dbReference type="Proteomes" id="UP000663838"/>
    </source>
</evidence>
<sequence length="123" mass="14261">MCDILFHIHTRTYTPTPVLRRAPSTPADFLEQARREENSDRLVTTSIHQTNDNDIQAINHSNNLLYRSTQSAEPIHHPNSSNMYSGGYYTTEYSPRPVYNRFHHQSSPRYPSQAQQSSFNTLH</sequence>
<dbReference type="Proteomes" id="UP000663838">
    <property type="component" value="Unassembled WGS sequence"/>
</dbReference>
<dbReference type="EMBL" id="CAJNYV010003303">
    <property type="protein sequence ID" value="CAF3557508.1"/>
    <property type="molecule type" value="Genomic_DNA"/>
</dbReference>
<dbReference type="Proteomes" id="UP000663865">
    <property type="component" value="Unassembled WGS sequence"/>
</dbReference>
<name>A0A821TV39_9BILA</name>
<comment type="caution">
    <text evidence="3">The sequence shown here is derived from an EMBL/GenBank/DDBJ whole genome shotgun (WGS) entry which is preliminary data.</text>
</comment>
<dbReference type="EMBL" id="CAJOBS010004323">
    <property type="protein sequence ID" value="CAF4879051.1"/>
    <property type="molecule type" value="Genomic_DNA"/>
</dbReference>
<evidence type="ECO:0000313" key="2">
    <source>
        <dbReference type="EMBL" id="CAF3557508.1"/>
    </source>
</evidence>